<proteinExistence type="evidence at transcript level"/>
<dbReference type="InterPro" id="IPR049492">
    <property type="entry name" value="BD-FAE-like_dom"/>
</dbReference>
<accession>A0A1S5T4Z0</accession>
<dbReference type="SUPFAM" id="SSF53474">
    <property type="entry name" value="alpha/beta-Hydrolases"/>
    <property type="match status" value="1"/>
</dbReference>
<dbReference type="Gene3D" id="3.40.50.1820">
    <property type="entry name" value="alpha/beta hydrolase"/>
    <property type="match status" value="1"/>
</dbReference>
<protein>
    <submittedName>
        <fullName evidence="3">Fungal esterase</fullName>
    </submittedName>
</protein>
<organism evidence="3">
    <name type="scientific">Bjerkandera adusta</name>
    <dbReference type="NCBI Taxonomy" id="5331"/>
    <lineage>
        <taxon>Eukaryota</taxon>
        <taxon>Fungi</taxon>
        <taxon>Dikarya</taxon>
        <taxon>Basidiomycota</taxon>
        <taxon>Agaricomycotina</taxon>
        <taxon>Agaricomycetes</taxon>
        <taxon>Polyporales</taxon>
        <taxon>Phanerochaetaceae</taxon>
        <taxon>Bjerkandera</taxon>
    </lineage>
</organism>
<sequence length="322" mass="34468">MESIRLSNAAGTISNDILAQVTFANEAIYPLLEKRRAEIENVTRKTFRYGALPGSEMDVYYPSSTPSGKAPVLAFVHGGAYVHGSKTHPPPGDLIYKNVGAFYASQGFVTVIPDYRKLPGMKWPDAPSDIASALTFLVAHSSDVNASAPTAADVQNIFLVGHSAGGAIASDVLLAPGLLPANVRRSVRGLIVFGGMMHYRGLEYPIPPFVLPGYYGTDEDVRAHEPLGLLESASDEIVRGLPDVLMVLSEHDVAAMRAAVTDFRSALAERTGKDVPLLVAQGHNHISPHYALSSGEGEEWGHDVIRWMRAKLASGNGVPATE</sequence>
<dbReference type="ESTHER" id="9aphy-a0a1s5t4z0">
    <property type="family name" value="BD-FAE"/>
</dbReference>
<name>A0A1S5T4Z0_9APHY</name>
<feature type="domain" description="BD-FAE-like" evidence="2">
    <location>
        <begin position="57"/>
        <end position="170"/>
    </location>
</feature>
<evidence type="ECO:0000256" key="1">
    <source>
        <dbReference type="ARBA" id="ARBA00022801"/>
    </source>
</evidence>
<reference evidence="3" key="1">
    <citation type="journal article" date="2017" name="MicrobiologyOpen">
        <title>The first description of a hormone-sensitive lipase from a basidiomycete: Structural insights and biochemical characterization revealed Bjerkandera adusta BaEstB as a novel esterase.</title>
        <authorList>
            <person name="Sanchez-Carbente M.D."/>
            <person name="Batista-Garcia R.A."/>
            <person name="Sanchez-Reyes A."/>
            <person name="Escudero-Garcia A."/>
            <person name="Morales-Herrera C."/>
            <person name="Cuervo-Soto L.I."/>
            <person name="French-Pacheco L."/>
            <person name="Fernandez-Silva A."/>
            <person name="Amero C."/>
            <person name="Castillo E."/>
            <person name="Folch-Mallol J.L."/>
        </authorList>
    </citation>
    <scope>NUCLEOTIDE SEQUENCE</scope>
</reference>
<dbReference type="InterPro" id="IPR050300">
    <property type="entry name" value="GDXG_lipolytic_enzyme"/>
</dbReference>
<dbReference type="EMBL" id="KX580963">
    <property type="protein sequence ID" value="APW29213.1"/>
    <property type="molecule type" value="mRNA"/>
</dbReference>
<dbReference type="AlphaFoldDB" id="A0A1S5T4Z0"/>
<dbReference type="InterPro" id="IPR029058">
    <property type="entry name" value="AB_hydrolase_fold"/>
</dbReference>
<gene>
    <name evidence="3" type="primary">estb</name>
</gene>
<dbReference type="GO" id="GO:0016787">
    <property type="term" value="F:hydrolase activity"/>
    <property type="evidence" value="ECO:0007669"/>
    <property type="project" value="UniProtKB-KW"/>
</dbReference>
<dbReference type="Pfam" id="PF20434">
    <property type="entry name" value="BD-FAE"/>
    <property type="match status" value="1"/>
</dbReference>
<keyword evidence="1" id="KW-0378">Hydrolase</keyword>
<dbReference type="PANTHER" id="PTHR48081">
    <property type="entry name" value="AB HYDROLASE SUPERFAMILY PROTEIN C4A8.06C"/>
    <property type="match status" value="1"/>
</dbReference>
<evidence type="ECO:0000313" key="3">
    <source>
        <dbReference type="EMBL" id="APW29213.1"/>
    </source>
</evidence>
<evidence type="ECO:0000259" key="2">
    <source>
        <dbReference type="Pfam" id="PF20434"/>
    </source>
</evidence>
<dbReference type="BRENDA" id="3.1.1.79">
    <property type="organism ID" value="864"/>
</dbReference>